<evidence type="ECO:0000256" key="1">
    <source>
        <dbReference type="ARBA" id="ARBA00022723"/>
    </source>
</evidence>
<sequence>MATTLIRNARLVATMDDAGTEIPDGAILIEDRRVARVGATSSMPANADVEIDASGMVILPGLVNTHHHFFQTLTRAIPAAQDADLFTWLRTLYPIWAGMTPEAIAVSTKIALSELLLSGCTTASDHTYIWPNGARVDDQIAAAVELGVRFHASRGSMSVGESRGGLPPDRIVENEDAILADSRRVIEAYHDPHPGAMIRIVLAPCSPFSVSPDLMRESVALARSYGVHSHTHLAETLDEAEFCQRTFGRSPVELSEDLGWVGDDVWHAHLVHPAAGEIARLGRTQTGAAHCPTSNMRLGSGVAAVGAWIRSGMRVGLGVDGSASNDGSHLLAEARMAMLLQRVGGDPAAMTAREALRLATRGGAAVLGRDDIGILAPGMMADLIGIRIDTLPFAGAAVHDPLAAIVFCQPPAVDLSIVNGRVRVRDGSIVGFDLAATVARHNAIAVGLARGELATRTVF</sequence>
<dbReference type="InterPro" id="IPR011059">
    <property type="entry name" value="Metal-dep_hydrolase_composite"/>
</dbReference>
<dbReference type="Pfam" id="PF01979">
    <property type="entry name" value="Amidohydro_1"/>
    <property type="match status" value="1"/>
</dbReference>
<accession>A0A6J4U7F0</accession>
<dbReference type="FunFam" id="3.20.20.140:FF:000014">
    <property type="entry name" value="5-methylthioadenosine/S-adenosylhomocysteine deaminase"/>
    <property type="match status" value="1"/>
</dbReference>
<dbReference type="InterPro" id="IPR006680">
    <property type="entry name" value="Amidohydro-rel"/>
</dbReference>
<dbReference type="GO" id="GO:0008892">
    <property type="term" value="F:guanine deaminase activity"/>
    <property type="evidence" value="ECO:0007669"/>
    <property type="project" value="UniProtKB-EC"/>
</dbReference>
<dbReference type="PANTHER" id="PTHR43794">
    <property type="entry name" value="AMINOHYDROLASE SSNA-RELATED"/>
    <property type="match status" value="1"/>
</dbReference>
<evidence type="ECO:0000259" key="4">
    <source>
        <dbReference type="Pfam" id="PF01979"/>
    </source>
</evidence>
<evidence type="ECO:0000256" key="2">
    <source>
        <dbReference type="ARBA" id="ARBA00022801"/>
    </source>
</evidence>
<keyword evidence="3" id="KW-0862">Zinc</keyword>
<keyword evidence="2 5" id="KW-0378">Hydrolase</keyword>
<organism evidence="5">
    <name type="scientific">uncultured Thermomicrobiales bacterium</name>
    <dbReference type="NCBI Taxonomy" id="1645740"/>
    <lineage>
        <taxon>Bacteria</taxon>
        <taxon>Pseudomonadati</taxon>
        <taxon>Thermomicrobiota</taxon>
        <taxon>Thermomicrobia</taxon>
        <taxon>Thermomicrobiales</taxon>
        <taxon>environmental samples</taxon>
    </lineage>
</organism>
<gene>
    <name evidence="5" type="ORF">AVDCRST_MAG87-90</name>
</gene>
<keyword evidence="1" id="KW-0479">Metal-binding</keyword>
<feature type="domain" description="Amidohydrolase-related" evidence="4">
    <location>
        <begin position="57"/>
        <end position="422"/>
    </location>
</feature>
<proteinExistence type="predicted"/>
<dbReference type="AlphaFoldDB" id="A0A6J4U7F0"/>
<dbReference type="EMBL" id="CADCWJ010000027">
    <property type="protein sequence ID" value="CAA9540999.1"/>
    <property type="molecule type" value="Genomic_DNA"/>
</dbReference>
<dbReference type="CDD" id="cd01298">
    <property type="entry name" value="ATZ_TRZ_like"/>
    <property type="match status" value="1"/>
</dbReference>
<dbReference type="EC" id="3.5.99.3" evidence="5"/>
<name>A0A6J4U7F0_9BACT</name>
<dbReference type="PANTHER" id="PTHR43794:SF11">
    <property type="entry name" value="AMIDOHYDROLASE-RELATED DOMAIN-CONTAINING PROTEIN"/>
    <property type="match status" value="1"/>
</dbReference>
<dbReference type="EC" id="3.5.4.3" evidence="5"/>
<dbReference type="SUPFAM" id="SSF51338">
    <property type="entry name" value="Composite domain of metallo-dependent hydrolases"/>
    <property type="match status" value="1"/>
</dbReference>
<dbReference type="InterPro" id="IPR050287">
    <property type="entry name" value="MTA/SAH_deaminase"/>
</dbReference>
<dbReference type="InterPro" id="IPR032466">
    <property type="entry name" value="Metal_Hydrolase"/>
</dbReference>
<reference evidence="5" key="1">
    <citation type="submission" date="2020-02" db="EMBL/GenBank/DDBJ databases">
        <authorList>
            <person name="Meier V. D."/>
        </authorList>
    </citation>
    <scope>NUCLEOTIDE SEQUENCE</scope>
    <source>
        <strain evidence="5">AVDCRST_MAG87</strain>
    </source>
</reference>
<dbReference type="SUPFAM" id="SSF51556">
    <property type="entry name" value="Metallo-dependent hydrolases"/>
    <property type="match status" value="1"/>
</dbReference>
<dbReference type="NCBIfam" id="NF006055">
    <property type="entry name" value="PRK08203.1"/>
    <property type="match status" value="1"/>
</dbReference>
<protein>
    <submittedName>
        <fullName evidence="5">Guanine deaminase Hydroxydechloroatrazine ethylaminohydrolase</fullName>
        <ecNumber evidence="5">3.5.4.3</ecNumber>
        <ecNumber evidence="5">3.5.99.3</ecNumber>
    </submittedName>
</protein>
<evidence type="ECO:0000313" key="5">
    <source>
        <dbReference type="EMBL" id="CAA9540999.1"/>
    </source>
</evidence>
<dbReference type="Gene3D" id="3.20.20.140">
    <property type="entry name" value="Metal-dependent hydrolases"/>
    <property type="match status" value="1"/>
</dbReference>
<dbReference type="GO" id="GO:0046872">
    <property type="term" value="F:metal ion binding"/>
    <property type="evidence" value="ECO:0007669"/>
    <property type="project" value="UniProtKB-KW"/>
</dbReference>
<evidence type="ECO:0000256" key="3">
    <source>
        <dbReference type="ARBA" id="ARBA00022833"/>
    </source>
</evidence>
<dbReference type="Gene3D" id="2.30.40.10">
    <property type="entry name" value="Urease, subunit C, domain 1"/>
    <property type="match status" value="1"/>
</dbReference>